<dbReference type="EMBL" id="BKCP01000001">
    <property type="protein sequence ID" value="GER24623.1"/>
    <property type="molecule type" value="Genomic_DNA"/>
</dbReference>
<sequence length="113" mass="12868">MSRICLPPCTNCCNDTWMKVYKSRSLDITKFSSYNELRMELVRMFGLKAQLEDSLRSGACILSPEEVQEMRKRGLELRNNVPLHQNVGCEGYPSRQESRNMTSGIASVGTLNF</sequence>
<dbReference type="AlphaFoldDB" id="A0A5A7NVQ4"/>
<dbReference type="OrthoDB" id="1934346at2759"/>
<accession>A0A5A7NVQ4</accession>
<gene>
    <name evidence="1" type="ORF">STAS_00163</name>
</gene>
<dbReference type="Gene3D" id="3.10.20.90">
    <property type="entry name" value="Phosphatidylinositol 3-kinase Catalytic Subunit, Chain A, domain 1"/>
    <property type="match status" value="1"/>
</dbReference>
<comment type="caution">
    <text evidence="1">The sequence shown here is derived from an EMBL/GenBank/DDBJ whole genome shotgun (WGS) entry which is preliminary data.</text>
</comment>
<protein>
    <submittedName>
        <fullName evidence="1">Auxin response factor</fullName>
    </submittedName>
</protein>
<evidence type="ECO:0000313" key="2">
    <source>
        <dbReference type="Proteomes" id="UP000325081"/>
    </source>
</evidence>
<organism evidence="1 2">
    <name type="scientific">Striga asiatica</name>
    <name type="common">Asiatic witchweed</name>
    <name type="synonym">Buchnera asiatica</name>
    <dbReference type="NCBI Taxonomy" id="4170"/>
    <lineage>
        <taxon>Eukaryota</taxon>
        <taxon>Viridiplantae</taxon>
        <taxon>Streptophyta</taxon>
        <taxon>Embryophyta</taxon>
        <taxon>Tracheophyta</taxon>
        <taxon>Spermatophyta</taxon>
        <taxon>Magnoliopsida</taxon>
        <taxon>eudicotyledons</taxon>
        <taxon>Gunneridae</taxon>
        <taxon>Pentapetalae</taxon>
        <taxon>asterids</taxon>
        <taxon>lamiids</taxon>
        <taxon>Lamiales</taxon>
        <taxon>Orobanchaceae</taxon>
        <taxon>Buchnereae</taxon>
        <taxon>Striga</taxon>
    </lineage>
</organism>
<proteinExistence type="predicted"/>
<evidence type="ECO:0000313" key="1">
    <source>
        <dbReference type="EMBL" id="GER24623.1"/>
    </source>
</evidence>
<dbReference type="Proteomes" id="UP000325081">
    <property type="component" value="Unassembled WGS sequence"/>
</dbReference>
<name>A0A5A7NVQ4_STRAF</name>
<reference evidence="2" key="1">
    <citation type="journal article" date="2019" name="Curr. Biol.">
        <title>Genome Sequence of Striga asiatica Provides Insight into the Evolution of Plant Parasitism.</title>
        <authorList>
            <person name="Yoshida S."/>
            <person name="Kim S."/>
            <person name="Wafula E.K."/>
            <person name="Tanskanen J."/>
            <person name="Kim Y.M."/>
            <person name="Honaas L."/>
            <person name="Yang Z."/>
            <person name="Spallek T."/>
            <person name="Conn C.E."/>
            <person name="Ichihashi Y."/>
            <person name="Cheong K."/>
            <person name="Cui S."/>
            <person name="Der J.P."/>
            <person name="Gundlach H."/>
            <person name="Jiao Y."/>
            <person name="Hori C."/>
            <person name="Ishida J.K."/>
            <person name="Kasahara H."/>
            <person name="Kiba T."/>
            <person name="Kim M.S."/>
            <person name="Koo N."/>
            <person name="Laohavisit A."/>
            <person name="Lee Y.H."/>
            <person name="Lumba S."/>
            <person name="McCourt P."/>
            <person name="Mortimer J.C."/>
            <person name="Mutuku J.M."/>
            <person name="Nomura T."/>
            <person name="Sasaki-Sekimoto Y."/>
            <person name="Seto Y."/>
            <person name="Wang Y."/>
            <person name="Wakatake T."/>
            <person name="Sakakibara H."/>
            <person name="Demura T."/>
            <person name="Yamaguchi S."/>
            <person name="Yoneyama K."/>
            <person name="Manabe R.I."/>
            <person name="Nelson D.C."/>
            <person name="Schulman A.H."/>
            <person name="Timko M.P."/>
            <person name="dePamphilis C.W."/>
            <person name="Choi D."/>
            <person name="Shirasu K."/>
        </authorList>
    </citation>
    <scope>NUCLEOTIDE SEQUENCE [LARGE SCALE GENOMIC DNA]</scope>
    <source>
        <strain evidence="2">cv. UVA1</strain>
    </source>
</reference>
<keyword evidence="2" id="KW-1185">Reference proteome</keyword>